<feature type="transmembrane region" description="Helical" evidence="1">
    <location>
        <begin position="57"/>
        <end position="76"/>
    </location>
</feature>
<sequence length="498" mass="57184">MLFRLSIFGILISAITLLVVSFLAGHPAKIQLLNADALYLPTLFSDVLHGDGHIADWYLTPAPYFFPDFLLFLLAYLLGKSIYLQIATYIAIQALLTFILIYFLIKQLYKKECLFISILAFTILAWCALNALEPLRLMLISAHHYGVFMMEILFFTLFISSKNCKSTKYKRYNTALLAVIAGLCLLSDTLFIPQMLVPVYFLFVLINDVEDKKEDSHAKYLTKSFPWFLGFFVFLLILEIIFNRHLGENFKAFYLLIHAFYINTPILFIFICSYYLFSFVCLTFLLKQKLFLNLNKELIYLITFCLLSTIISLAAVLFVRHNVAIRYLIPAFSWPIIAGTILFACFLKNKISYLSLPISLIVLYLMTSTVHDLIQKNGIAYDFYPNYVACIDNALAEAEVKRGIAQYWDAKHLQGFSRYKIVLAQYVYNNHLKRYEHITSNKYFKSSYDFAIISKEAEDTPGKISQAQLISISGQPQKTIVCDNHILLIYNKGGLAVS</sequence>
<reference evidence="2 3" key="1">
    <citation type="submission" date="2015-11" db="EMBL/GenBank/DDBJ databases">
        <title>Genomic analysis of 38 Legionella species identifies large and diverse effector repertoires.</title>
        <authorList>
            <person name="Burstein D."/>
            <person name="Amaro F."/>
            <person name="Zusman T."/>
            <person name="Lifshitz Z."/>
            <person name="Cohen O."/>
            <person name="Gilbert J.A."/>
            <person name="Pupko T."/>
            <person name="Shuman H.A."/>
            <person name="Segal G."/>
        </authorList>
    </citation>
    <scope>NUCLEOTIDE SEQUENCE [LARGE SCALE GENOMIC DNA]</scope>
    <source>
        <strain evidence="2 3">ATCC 43878</strain>
    </source>
</reference>
<dbReference type="AlphaFoldDB" id="A0A0W0S3W7"/>
<evidence type="ECO:0000313" key="2">
    <source>
        <dbReference type="EMBL" id="KTC78158.1"/>
    </source>
</evidence>
<dbReference type="OrthoDB" id="286517at2"/>
<feature type="transmembrane region" description="Helical" evidence="1">
    <location>
        <begin position="298"/>
        <end position="320"/>
    </location>
</feature>
<name>A0A0W0S3W7_9GAMM</name>
<dbReference type="RefSeq" id="WP_058442430.1">
    <property type="nucleotide sequence ID" value="NZ_CAAAHU010000013.1"/>
</dbReference>
<proteinExistence type="predicted"/>
<keyword evidence="1" id="KW-1133">Transmembrane helix</keyword>
<dbReference type="EMBL" id="LNXV01000033">
    <property type="protein sequence ID" value="KTC78158.1"/>
    <property type="molecule type" value="Genomic_DNA"/>
</dbReference>
<dbReference type="PATRIC" id="fig|29422.6.peg.2611"/>
<comment type="caution">
    <text evidence="2">The sequence shown here is derived from an EMBL/GenBank/DDBJ whole genome shotgun (WGS) entry which is preliminary data.</text>
</comment>
<feature type="transmembrane region" description="Helical" evidence="1">
    <location>
        <begin position="82"/>
        <end position="105"/>
    </location>
</feature>
<accession>A0A0W0S3W7</accession>
<organism evidence="2 3">
    <name type="scientific">Legionella brunensis</name>
    <dbReference type="NCBI Taxonomy" id="29422"/>
    <lineage>
        <taxon>Bacteria</taxon>
        <taxon>Pseudomonadati</taxon>
        <taxon>Pseudomonadota</taxon>
        <taxon>Gammaproteobacteria</taxon>
        <taxon>Legionellales</taxon>
        <taxon>Legionellaceae</taxon>
        <taxon>Legionella</taxon>
    </lineage>
</organism>
<feature type="transmembrane region" description="Helical" evidence="1">
    <location>
        <begin position="254"/>
        <end position="286"/>
    </location>
</feature>
<feature type="transmembrane region" description="Helical" evidence="1">
    <location>
        <begin position="225"/>
        <end position="242"/>
    </location>
</feature>
<evidence type="ECO:0000313" key="3">
    <source>
        <dbReference type="Proteomes" id="UP000054742"/>
    </source>
</evidence>
<dbReference type="Proteomes" id="UP000054742">
    <property type="component" value="Unassembled WGS sequence"/>
</dbReference>
<feature type="transmembrane region" description="Helical" evidence="1">
    <location>
        <begin position="172"/>
        <end position="205"/>
    </location>
</feature>
<feature type="transmembrane region" description="Helical" evidence="1">
    <location>
        <begin position="353"/>
        <end position="374"/>
    </location>
</feature>
<feature type="transmembrane region" description="Helical" evidence="1">
    <location>
        <begin position="327"/>
        <end position="347"/>
    </location>
</feature>
<keyword evidence="1" id="KW-0472">Membrane</keyword>
<evidence type="ECO:0000256" key="1">
    <source>
        <dbReference type="SAM" id="Phobius"/>
    </source>
</evidence>
<evidence type="ECO:0008006" key="4">
    <source>
        <dbReference type="Google" id="ProtNLM"/>
    </source>
</evidence>
<keyword evidence="1" id="KW-0812">Transmembrane</keyword>
<feature type="transmembrane region" description="Helical" evidence="1">
    <location>
        <begin position="6"/>
        <end position="24"/>
    </location>
</feature>
<gene>
    <name evidence="2" type="ORF">Lbru_2450</name>
</gene>
<protein>
    <recommendedName>
        <fullName evidence="4">Glycosyltransferase RgtA/B/C/D-like domain-containing protein</fullName>
    </recommendedName>
</protein>
<feature type="transmembrane region" description="Helical" evidence="1">
    <location>
        <begin position="138"/>
        <end position="160"/>
    </location>
</feature>
<keyword evidence="3" id="KW-1185">Reference proteome</keyword>
<feature type="transmembrane region" description="Helical" evidence="1">
    <location>
        <begin position="112"/>
        <end position="132"/>
    </location>
</feature>